<dbReference type="GO" id="GO:0004525">
    <property type="term" value="F:ribonuclease III activity"/>
    <property type="evidence" value="ECO:0007669"/>
    <property type="project" value="UniProtKB-EC"/>
</dbReference>
<evidence type="ECO:0000256" key="8">
    <source>
        <dbReference type="HAMAP-Rule" id="MF_00104"/>
    </source>
</evidence>
<reference evidence="11 12" key="1">
    <citation type="journal article" date="2023" name="Microbiol. Resour. Announc.">
        <title>Complete Genome Sequence of Imperialibacter roseus strain P4T.</title>
        <authorList>
            <person name="Tizabi D.R."/>
            <person name="Bachvaroff T."/>
            <person name="Hill R.T."/>
        </authorList>
    </citation>
    <scope>NUCLEOTIDE SEQUENCE [LARGE SCALE GENOMIC DNA]</scope>
    <source>
        <strain evidence="11 12">P4T</strain>
    </source>
</reference>
<evidence type="ECO:0000313" key="12">
    <source>
        <dbReference type="Proteomes" id="UP001302349"/>
    </source>
</evidence>
<comment type="catalytic activity">
    <reaction evidence="1 8">
        <text>Endonucleolytic cleavage to 5'-phosphomonoester.</text>
        <dbReference type="EC" id="3.1.26.3"/>
    </reaction>
</comment>
<dbReference type="PANTHER" id="PTHR11207">
    <property type="entry name" value="RIBONUCLEASE III"/>
    <property type="match status" value="1"/>
</dbReference>
<evidence type="ECO:0000256" key="5">
    <source>
        <dbReference type="ARBA" id="ARBA00022759"/>
    </source>
</evidence>
<keyword evidence="8" id="KW-0963">Cytoplasm</keyword>
<feature type="binding site" evidence="8">
    <location>
        <position position="139"/>
    </location>
    <ligand>
        <name>Mg(2+)</name>
        <dbReference type="ChEBI" id="CHEBI:18420"/>
    </ligand>
</feature>
<dbReference type="SMART" id="SM00535">
    <property type="entry name" value="RIBOc"/>
    <property type="match status" value="1"/>
</dbReference>
<dbReference type="Gene3D" id="3.30.160.20">
    <property type="match status" value="1"/>
</dbReference>
<dbReference type="HAMAP" id="MF_00104">
    <property type="entry name" value="RNase_III"/>
    <property type="match status" value="1"/>
</dbReference>
<evidence type="ECO:0000256" key="6">
    <source>
        <dbReference type="ARBA" id="ARBA00022801"/>
    </source>
</evidence>
<keyword evidence="12" id="KW-1185">Reference proteome</keyword>
<evidence type="ECO:0000259" key="10">
    <source>
        <dbReference type="PROSITE" id="PS50142"/>
    </source>
</evidence>
<sequence length="247" mass="28489">MLNLVRRLKSFFTIYTEKERSLSRAVKTIVGHAPINIHVYRLSVIHSSAAKENNNGFKESNERLEYLGDAVLGMIVAEYLFNKYPFKDEGFLTEIRSRIVNRESLNDLARKLGIGEIIEYEGGGRNGVGHKSIYGDTLEALIGAVYLDRGYRFCRKFVMNKLMKNHFDIQHIVRNNPNYKSKVIEWAQKENRDIRFEITELNQDSFPRKFEALVMVDEEPFGKGFGLSKKKAEQDAAQKTCEMLNLP</sequence>
<dbReference type="PROSITE" id="PS00517">
    <property type="entry name" value="RNASE_3_1"/>
    <property type="match status" value="1"/>
</dbReference>
<feature type="active site" evidence="8">
    <location>
        <position position="139"/>
    </location>
</feature>
<evidence type="ECO:0000256" key="4">
    <source>
        <dbReference type="ARBA" id="ARBA00022722"/>
    </source>
</evidence>
<dbReference type="EMBL" id="CP136051">
    <property type="protein sequence ID" value="WOK07577.1"/>
    <property type="molecule type" value="Genomic_DNA"/>
</dbReference>
<dbReference type="EC" id="3.1.26.3" evidence="8"/>
<dbReference type="Proteomes" id="UP001302349">
    <property type="component" value="Chromosome"/>
</dbReference>
<evidence type="ECO:0000256" key="3">
    <source>
        <dbReference type="ARBA" id="ARBA00022664"/>
    </source>
</evidence>
<dbReference type="Pfam" id="PF14622">
    <property type="entry name" value="Ribonucleas_3_3"/>
    <property type="match status" value="1"/>
</dbReference>
<dbReference type="PROSITE" id="PS50137">
    <property type="entry name" value="DS_RBD"/>
    <property type="match status" value="1"/>
</dbReference>
<dbReference type="InterPro" id="IPR000999">
    <property type="entry name" value="RNase_III_dom"/>
</dbReference>
<comment type="subcellular location">
    <subcellularLocation>
        <location evidence="8">Cytoplasm</location>
    </subcellularLocation>
</comment>
<evidence type="ECO:0000313" key="11">
    <source>
        <dbReference type="EMBL" id="WOK07577.1"/>
    </source>
</evidence>
<keyword evidence="8" id="KW-0819">tRNA processing</keyword>
<dbReference type="InterPro" id="IPR014720">
    <property type="entry name" value="dsRBD_dom"/>
</dbReference>
<name>A0ABZ0IR96_9BACT</name>
<keyword evidence="6 8" id="KW-0378">Hydrolase</keyword>
<dbReference type="Pfam" id="PF00035">
    <property type="entry name" value="dsrm"/>
    <property type="match status" value="1"/>
</dbReference>
<proteinExistence type="inferred from homology"/>
<keyword evidence="3 8" id="KW-0507">mRNA processing</keyword>
<accession>A0ABZ0IR96</accession>
<evidence type="ECO:0000259" key="9">
    <source>
        <dbReference type="PROSITE" id="PS50137"/>
    </source>
</evidence>
<dbReference type="SMART" id="SM00358">
    <property type="entry name" value="DSRM"/>
    <property type="match status" value="1"/>
</dbReference>
<dbReference type="Gene3D" id="1.10.1520.10">
    <property type="entry name" value="Ribonuclease III domain"/>
    <property type="match status" value="1"/>
</dbReference>
<feature type="domain" description="RNase III" evidence="10">
    <location>
        <begin position="15"/>
        <end position="150"/>
    </location>
</feature>
<dbReference type="NCBIfam" id="TIGR02191">
    <property type="entry name" value="RNaseIII"/>
    <property type="match status" value="1"/>
</dbReference>
<dbReference type="SUPFAM" id="SSF54768">
    <property type="entry name" value="dsRNA-binding domain-like"/>
    <property type="match status" value="1"/>
</dbReference>
<dbReference type="InterPro" id="IPR036389">
    <property type="entry name" value="RNase_III_sf"/>
</dbReference>
<evidence type="ECO:0000256" key="2">
    <source>
        <dbReference type="ARBA" id="ARBA00010183"/>
    </source>
</evidence>
<comment type="function">
    <text evidence="8">Digests double-stranded RNA. Involved in the processing of primary rRNA transcript to yield the immediate precursors to the large and small rRNAs (23S and 16S). Processes some mRNAs, and tRNAs when they are encoded in the rRNA operon. Processes pre-crRNA and tracrRNA of type II CRISPR loci if present in the organism.</text>
</comment>
<gene>
    <name evidence="8 11" type="primary">rnc</name>
    <name evidence="11" type="ORF">RT717_02940</name>
</gene>
<keyword evidence="8" id="KW-0698">rRNA processing</keyword>
<dbReference type="CDD" id="cd00593">
    <property type="entry name" value="RIBOc"/>
    <property type="match status" value="1"/>
</dbReference>
<dbReference type="RefSeq" id="WP_317490250.1">
    <property type="nucleotide sequence ID" value="NZ_CP136051.1"/>
</dbReference>
<feature type="domain" description="DRBM" evidence="9">
    <location>
        <begin position="178"/>
        <end position="246"/>
    </location>
</feature>
<protein>
    <recommendedName>
        <fullName evidence="8">Ribonuclease 3</fullName>
        <ecNumber evidence="8">3.1.26.3</ecNumber>
    </recommendedName>
    <alternativeName>
        <fullName evidence="8">Ribonuclease III</fullName>
        <shortName evidence="8">RNase III</shortName>
    </alternativeName>
</protein>
<keyword evidence="7 8" id="KW-0694">RNA-binding</keyword>
<evidence type="ECO:0000256" key="1">
    <source>
        <dbReference type="ARBA" id="ARBA00000109"/>
    </source>
</evidence>
<comment type="subunit">
    <text evidence="8">Homodimer.</text>
</comment>
<evidence type="ECO:0000256" key="7">
    <source>
        <dbReference type="ARBA" id="ARBA00022884"/>
    </source>
</evidence>
<comment type="similarity">
    <text evidence="2">Belongs to the ribonuclease III family.</text>
</comment>
<keyword evidence="4 8" id="KW-0540">Nuclease</keyword>
<feature type="binding site" evidence="8">
    <location>
        <position position="65"/>
    </location>
    <ligand>
        <name>Mg(2+)</name>
        <dbReference type="ChEBI" id="CHEBI:18420"/>
    </ligand>
</feature>
<keyword evidence="5 8" id="KW-0255">Endonuclease</keyword>
<organism evidence="11 12">
    <name type="scientific">Imperialibacter roseus</name>
    <dbReference type="NCBI Taxonomy" id="1324217"/>
    <lineage>
        <taxon>Bacteria</taxon>
        <taxon>Pseudomonadati</taxon>
        <taxon>Bacteroidota</taxon>
        <taxon>Cytophagia</taxon>
        <taxon>Cytophagales</taxon>
        <taxon>Flammeovirgaceae</taxon>
        <taxon>Imperialibacter</taxon>
    </lineage>
</organism>
<dbReference type="PANTHER" id="PTHR11207:SF0">
    <property type="entry name" value="RIBONUCLEASE 3"/>
    <property type="match status" value="1"/>
</dbReference>
<comment type="cofactor">
    <cofactor evidence="8">
        <name>Mg(2+)</name>
        <dbReference type="ChEBI" id="CHEBI:18420"/>
    </cofactor>
</comment>
<dbReference type="PROSITE" id="PS50142">
    <property type="entry name" value="RNASE_3_2"/>
    <property type="match status" value="1"/>
</dbReference>
<keyword evidence="8" id="KW-0699">rRNA-binding</keyword>
<keyword evidence="8" id="KW-0479">Metal-binding</keyword>
<dbReference type="InterPro" id="IPR011907">
    <property type="entry name" value="RNase_III"/>
</dbReference>
<feature type="binding site" evidence="8">
    <location>
        <position position="136"/>
    </location>
    <ligand>
        <name>Mg(2+)</name>
        <dbReference type="ChEBI" id="CHEBI:18420"/>
    </ligand>
</feature>
<feature type="active site" evidence="8">
    <location>
        <position position="69"/>
    </location>
</feature>
<keyword evidence="8" id="KW-0460">Magnesium</keyword>
<dbReference type="SUPFAM" id="SSF69065">
    <property type="entry name" value="RNase III domain-like"/>
    <property type="match status" value="1"/>
</dbReference>
<dbReference type="CDD" id="cd10845">
    <property type="entry name" value="DSRM_RNAse_III_family"/>
    <property type="match status" value="1"/>
</dbReference>